<accession>A0A8I6XNV6</accession>
<evidence type="ECO:0000256" key="3">
    <source>
        <dbReference type="ARBA" id="ARBA00038335"/>
    </source>
</evidence>
<feature type="compositionally biased region" description="Acidic residues" evidence="4">
    <location>
        <begin position="222"/>
        <end position="245"/>
    </location>
</feature>
<dbReference type="PANTHER" id="PTHR44267">
    <property type="entry name" value="WD REPEAT-CONTAINING PROTEIN 43"/>
    <property type="match status" value="1"/>
</dbReference>
<keyword evidence="2" id="KW-0539">Nucleus</keyword>
<dbReference type="Gramene" id="HORVU.MOREX.r3.3HG0275950.1">
    <property type="protein sequence ID" value="HORVU.MOREX.r3.3HG0275950.1"/>
    <property type="gene ID" value="HORVU.MOREX.r3.3HG0275950"/>
</dbReference>
<dbReference type="Pfam" id="PF04003">
    <property type="entry name" value="Utp12"/>
    <property type="match status" value="1"/>
</dbReference>
<organism evidence="6 7">
    <name type="scientific">Hordeum vulgare subsp. vulgare</name>
    <name type="common">Domesticated barley</name>
    <dbReference type="NCBI Taxonomy" id="112509"/>
    <lineage>
        <taxon>Eukaryota</taxon>
        <taxon>Viridiplantae</taxon>
        <taxon>Streptophyta</taxon>
        <taxon>Embryophyta</taxon>
        <taxon>Tracheophyta</taxon>
        <taxon>Spermatophyta</taxon>
        <taxon>Magnoliopsida</taxon>
        <taxon>Liliopsida</taxon>
        <taxon>Poales</taxon>
        <taxon>Poaceae</taxon>
        <taxon>BOP clade</taxon>
        <taxon>Pooideae</taxon>
        <taxon>Triticodae</taxon>
        <taxon>Triticeae</taxon>
        <taxon>Hordeinae</taxon>
        <taxon>Hordeum</taxon>
    </lineage>
</organism>
<name>A0A8I6XNV6_HORVV</name>
<comment type="similarity">
    <text evidence="3">Belongs to the UTP5 family.</text>
</comment>
<evidence type="ECO:0000256" key="1">
    <source>
        <dbReference type="ARBA" id="ARBA00004123"/>
    </source>
</evidence>
<feature type="compositionally biased region" description="Polar residues" evidence="4">
    <location>
        <begin position="17"/>
        <end position="35"/>
    </location>
</feature>
<dbReference type="GO" id="GO:0005730">
    <property type="term" value="C:nucleolus"/>
    <property type="evidence" value="ECO:0000318"/>
    <property type="project" value="GO_Central"/>
</dbReference>
<proteinExistence type="inferred from homology"/>
<dbReference type="InterPro" id="IPR052414">
    <property type="entry name" value="U3_snoRNA-assoc_WDR"/>
</dbReference>
<evidence type="ECO:0000313" key="7">
    <source>
        <dbReference type="Proteomes" id="UP000011116"/>
    </source>
</evidence>
<evidence type="ECO:0000256" key="4">
    <source>
        <dbReference type="SAM" id="MobiDB-lite"/>
    </source>
</evidence>
<dbReference type="EnsemblPlants" id="HORVU.MOREX.r3.3HG0275950.1">
    <property type="protein sequence ID" value="HORVU.MOREX.r3.3HG0275950.1"/>
    <property type="gene ID" value="HORVU.MOREX.r3.3HG0275950"/>
</dbReference>
<feature type="domain" description="Small-subunit processome Utp12" evidence="5">
    <location>
        <begin position="101"/>
        <end position="198"/>
    </location>
</feature>
<evidence type="ECO:0000259" key="5">
    <source>
        <dbReference type="Pfam" id="PF04003"/>
    </source>
</evidence>
<dbReference type="Proteomes" id="UP000011116">
    <property type="component" value="Chromosome 3H"/>
</dbReference>
<dbReference type="AlphaFoldDB" id="A0A8I6XNV6"/>
<evidence type="ECO:0000256" key="2">
    <source>
        <dbReference type="ARBA" id="ARBA00023242"/>
    </source>
</evidence>
<comment type="subcellular location">
    <subcellularLocation>
        <location evidence="1">Nucleus</location>
    </subcellularLocation>
</comment>
<feature type="region of interest" description="Disordered" evidence="4">
    <location>
        <begin position="219"/>
        <end position="261"/>
    </location>
</feature>
<dbReference type="Gramene" id="HORVU.MOREX.r2.3HG0228610.1">
    <property type="protein sequence ID" value="HORVU.MOREX.r2.3HG0228610.1"/>
    <property type="gene ID" value="HORVU.MOREX.r2.3HG0228610"/>
</dbReference>
<evidence type="ECO:0000313" key="6">
    <source>
        <dbReference type="EnsemblPlants" id="HORVU.MOREX.r3.3HG0275950.1"/>
    </source>
</evidence>
<dbReference type="SMR" id="A0A8I6XNV6"/>
<feature type="compositionally biased region" description="Basic and acidic residues" evidence="4">
    <location>
        <begin position="7"/>
        <end position="16"/>
    </location>
</feature>
<dbReference type="InterPro" id="IPR007148">
    <property type="entry name" value="SSU_processome_Utp12"/>
</dbReference>
<keyword evidence="7" id="KW-1185">Reference proteome</keyword>
<dbReference type="PANTHER" id="PTHR44267:SF1">
    <property type="entry name" value="WD REPEAT-CONTAINING PROTEIN 43"/>
    <property type="match status" value="1"/>
</dbReference>
<reference evidence="6" key="3">
    <citation type="submission" date="2022-01" db="UniProtKB">
        <authorList>
            <consortium name="EnsemblPlants"/>
        </authorList>
    </citation>
    <scope>IDENTIFICATION</scope>
    <source>
        <strain evidence="6">subsp. vulgare</strain>
    </source>
</reference>
<feature type="region of interest" description="Disordered" evidence="4">
    <location>
        <begin position="1"/>
        <end position="35"/>
    </location>
</feature>
<protein>
    <recommendedName>
        <fullName evidence="5">Small-subunit processome Utp12 domain-containing protein</fullName>
    </recommendedName>
</protein>
<dbReference type="GO" id="GO:0000462">
    <property type="term" value="P:maturation of SSU-rRNA from tricistronic rRNA transcript (SSU-rRNA, 5.8S rRNA, LSU-rRNA)"/>
    <property type="evidence" value="ECO:0000318"/>
    <property type="project" value="GO_Central"/>
</dbReference>
<sequence>MAPVNEKMADGQDRQENTNLTHQGRPNKRTASVLDSITDTVKEGTPEYNLDEPTMEQKLESLNLLNKSEFLEEQSTSLAPPSADSVYILLKQALRADDHTELVKCLYNRDEKVIVKSVSLLTPGDALKLLKFFVSSIQSRGAKLVCLLPWLQTLLSRHMSSIVSQESSLLLLNSLYQLIDARTSTFKSALQLSTTLDYRFSEIADEETDKEEAVAPIIYEDKDTDDEESEIDAMETDGESEELGDVTDALKHSDGNDIMSD</sequence>
<reference evidence="6" key="2">
    <citation type="submission" date="2020-10" db="EMBL/GenBank/DDBJ databases">
        <authorList>
            <person name="Scholz U."/>
            <person name="Mascher M."/>
            <person name="Fiebig A."/>
        </authorList>
    </citation>
    <scope>NUCLEOTIDE SEQUENCE [LARGE SCALE GENOMIC DNA]</scope>
    <source>
        <strain evidence="6">cv. Morex</strain>
    </source>
</reference>
<reference evidence="7" key="1">
    <citation type="journal article" date="2012" name="Nature">
        <title>A physical, genetic and functional sequence assembly of the barley genome.</title>
        <authorList>
            <consortium name="The International Barley Genome Sequencing Consortium"/>
            <person name="Mayer K.F."/>
            <person name="Waugh R."/>
            <person name="Brown J.W."/>
            <person name="Schulman A."/>
            <person name="Langridge P."/>
            <person name="Platzer M."/>
            <person name="Fincher G.B."/>
            <person name="Muehlbauer G.J."/>
            <person name="Sato K."/>
            <person name="Close T.J."/>
            <person name="Wise R.P."/>
            <person name="Stein N."/>
        </authorList>
    </citation>
    <scope>NUCLEOTIDE SEQUENCE [LARGE SCALE GENOMIC DNA]</scope>
    <source>
        <strain evidence="7">cv. Morex</strain>
    </source>
</reference>